<sequence>MTPTFFENQKEFRKWLEKNHKDEKELLVGFYKVTSGKPSMSWSESVDQALCFGWIDGVRKSIDKDSYTIRFTPRKPSSIWSAINIQKMEDLTKAGLMTDAGLKAFSFRTESKSKIYSHEKEPVPLDLEYENQFKSNAIGWEFFQKQAPSYKKVMIHWIMSAKQEKTRQSRLEKTIKESENQKRVL</sequence>
<dbReference type="Pfam" id="PF13376">
    <property type="entry name" value="OmdA"/>
    <property type="match status" value="1"/>
</dbReference>
<dbReference type="Proteomes" id="UP001595719">
    <property type="component" value="Unassembled WGS sequence"/>
</dbReference>
<evidence type="ECO:0000313" key="2">
    <source>
        <dbReference type="Proteomes" id="UP001595719"/>
    </source>
</evidence>
<protein>
    <submittedName>
        <fullName evidence="1">YdeI family protein</fullName>
    </submittedName>
</protein>
<evidence type="ECO:0000313" key="1">
    <source>
        <dbReference type="EMBL" id="MFC4390928.1"/>
    </source>
</evidence>
<organism evidence="1 2">
    <name type="scientific">Flavobacterium quisquiliarum</name>
    <dbReference type="NCBI Taxonomy" id="1834436"/>
    <lineage>
        <taxon>Bacteria</taxon>
        <taxon>Pseudomonadati</taxon>
        <taxon>Bacteroidota</taxon>
        <taxon>Flavobacteriia</taxon>
        <taxon>Flavobacteriales</taxon>
        <taxon>Flavobacteriaceae</taxon>
        <taxon>Flavobacterium</taxon>
    </lineage>
</organism>
<name>A0ABV8W780_9FLAO</name>
<reference evidence="2" key="1">
    <citation type="journal article" date="2019" name="Int. J. Syst. Evol. Microbiol.">
        <title>The Global Catalogue of Microorganisms (GCM) 10K type strain sequencing project: providing services to taxonomists for standard genome sequencing and annotation.</title>
        <authorList>
            <consortium name="The Broad Institute Genomics Platform"/>
            <consortium name="The Broad Institute Genome Sequencing Center for Infectious Disease"/>
            <person name="Wu L."/>
            <person name="Ma J."/>
        </authorList>
    </citation>
    <scope>NUCLEOTIDE SEQUENCE [LARGE SCALE GENOMIC DNA]</scope>
    <source>
        <strain evidence="2">CGMCC 1.15345</strain>
    </source>
</reference>
<dbReference type="RefSeq" id="WP_179005805.1">
    <property type="nucleotide sequence ID" value="NZ_JBHSCO010000002.1"/>
</dbReference>
<accession>A0ABV8W780</accession>
<comment type="caution">
    <text evidence="1">The sequence shown here is derived from an EMBL/GenBank/DDBJ whole genome shotgun (WGS) entry which is preliminary data.</text>
</comment>
<proteinExistence type="predicted"/>
<keyword evidence="2" id="KW-1185">Reference proteome</keyword>
<gene>
    <name evidence="1" type="ORF">ACFOY0_07975</name>
</gene>
<dbReference type="EMBL" id="JBHSCO010000002">
    <property type="protein sequence ID" value="MFC4390928.1"/>
    <property type="molecule type" value="Genomic_DNA"/>
</dbReference>